<gene>
    <name evidence="2" type="ORF">DFQ15_11531</name>
</gene>
<keyword evidence="3" id="KW-1185">Reference proteome</keyword>
<sequence>MKLQNMPARHLLLRGVACAAIGAAILVAPPYMRSEELRAAVEGSAMVGWLAIAIGIVLAGCGAYKSRTSIRKR</sequence>
<comment type="caution">
    <text evidence="2">The sequence shown here is derived from an EMBL/GenBank/DDBJ whole genome shotgun (WGS) entry which is preliminary data.</text>
</comment>
<name>A0A318SJK3_9BURK</name>
<proteinExistence type="predicted"/>
<keyword evidence="1" id="KW-0812">Transmembrane</keyword>
<dbReference type="RefSeq" id="WP_110465996.1">
    <property type="nucleotide sequence ID" value="NZ_QJTC01000015.1"/>
</dbReference>
<keyword evidence="1" id="KW-0472">Membrane</keyword>
<feature type="transmembrane region" description="Helical" evidence="1">
    <location>
        <begin position="44"/>
        <end position="64"/>
    </location>
</feature>
<protein>
    <submittedName>
        <fullName evidence="2">Uncharacterized protein</fullName>
    </submittedName>
</protein>
<keyword evidence="1" id="KW-1133">Transmembrane helix</keyword>
<evidence type="ECO:0000256" key="1">
    <source>
        <dbReference type="SAM" id="Phobius"/>
    </source>
</evidence>
<accession>A0A318SJK3</accession>
<dbReference type="EMBL" id="QJTC01000015">
    <property type="protein sequence ID" value="PYE76164.1"/>
    <property type="molecule type" value="Genomic_DNA"/>
</dbReference>
<feature type="transmembrane region" description="Helical" evidence="1">
    <location>
        <begin position="12"/>
        <end position="32"/>
    </location>
</feature>
<reference evidence="2 3" key="1">
    <citation type="submission" date="2018-06" db="EMBL/GenBank/DDBJ databases">
        <title>Genomic Encyclopedia of Type Strains, Phase III (KMG-III): the genomes of soil and plant-associated and newly described type strains.</title>
        <authorList>
            <person name="Whitman W."/>
        </authorList>
    </citation>
    <scope>NUCLEOTIDE SEQUENCE [LARGE SCALE GENOMIC DNA]</scope>
    <source>
        <strain evidence="2 3">CECT 7646</strain>
    </source>
</reference>
<evidence type="ECO:0000313" key="3">
    <source>
        <dbReference type="Proteomes" id="UP000247540"/>
    </source>
</evidence>
<organism evidence="2 3">
    <name type="scientific">Xylophilus ampelinus</name>
    <dbReference type="NCBI Taxonomy" id="54067"/>
    <lineage>
        <taxon>Bacteria</taxon>
        <taxon>Pseudomonadati</taxon>
        <taxon>Pseudomonadota</taxon>
        <taxon>Betaproteobacteria</taxon>
        <taxon>Burkholderiales</taxon>
        <taxon>Xylophilus</taxon>
    </lineage>
</organism>
<dbReference type="Proteomes" id="UP000247540">
    <property type="component" value="Unassembled WGS sequence"/>
</dbReference>
<evidence type="ECO:0000313" key="2">
    <source>
        <dbReference type="EMBL" id="PYE76164.1"/>
    </source>
</evidence>
<dbReference type="AlphaFoldDB" id="A0A318SJK3"/>